<dbReference type="EMBL" id="LR796743">
    <property type="protein sequence ID" value="CAB4163312.1"/>
    <property type="molecule type" value="Genomic_DNA"/>
</dbReference>
<dbReference type="Gene3D" id="1.10.443.10">
    <property type="entry name" value="Intergrase catalytic core"/>
    <property type="match status" value="1"/>
</dbReference>
<gene>
    <name evidence="3" type="ORF">UFOVP813_13</name>
</gene>
<dbReference type="GO" id="GO:0003677">
    <property type="term" value="F:DNA binding"/>
    <property type="evidence" value="ECO:0007669"/>
    <property type="project" value="InterPro"/>
</dbReference>
<reference evidence="3" key="1">
    <citation type="submission" date="2020-04" db="EMBL/GenBank/DDBJ databases">
        <authorList>
            <person name="Chiriac C."/>
            <person name="Salcher M."/>
            <person name="Ghai R."/>
            <person name="Kavagutti S V."/>
        </authorList>
    </citation>
    <scope>NUCLEOTIDE SEQUENCE</scope>
</reference>
<name>A0A6J5NX12_9CAUD</name>
<accession>A0A6J5NX12</accession>
<dbReference type="InterPro" id="IPR013762">
    <property type="entry name" value="Integrase-like_cat_sf"/>
</dbReference>
<keyword evidence="2" id="KW-0233">DNA recombination</keyword>
<evidence type="ECO:0000256" key="2">
    <source>
        <dbReference type="ARBA" id="ARBA00023172"/>
    </source>
</evidence>
<dbReference type="GO" id="GO:0015074">
    <property type="term" value="P:DNA integration"/>
    <property type="evidence" value="ECO:0007669"/>
    <property type="project" value="InterPro"/>
</dbReference>
<dbReference type="InterPro" id="IPR011010">
    <property type="entry name" value="DNA_brk_join_enz"/>
</dbReference>
<comment type="similarity">
    <text evidence="1">Belongs to the 'phage' integrase family.</text>
</comment>
<proteinExistence type="inferred from homology"/>
<evidence type="ECO:0000256" key="1">
    <source>
        <dbReference type="ARBA" id="ARBA00008857"/>
    </source>
</evidence>
<dbReference type="GO" id="GO:0006310">
    <property type="term" value="P:DNA recombination"/>
    <property type="evidence" value="ECO:0007669"/>
    <property type="project" value="UniProtKB-KW"/>
</dbReference>
<evidence type="ECO:0000313" key="3">
    <source>
        <dbReference type="EMBL" id="CAB4163312.1"/>
    </source>
</evidence>
<dbReference type="SUPFAM" id="SSF56349">
    <property type="entry name" value="DNA breaking-rejoining enzymes"/>
    <property type="match status" value="1"/>
</dbReference>
<sequence length="359" mass="40931">MNDSHTVTWQRKIYRLTPHKAGWRIRSRSRGNLLDLTFPSCSITSAKRQAMEHFEGEQRILSRGDKATLEEVIAVYRQMPKKAGEAAAYINECRLRAIIRLTLKRELRDVIVSEVTPKLWLDFMALKLGGKIDLARRRPGNAAINSAVRCASSIFIDRLRPGFAALGVTIPADATNIQWLPVMQRPQPEARPELVEIWGAMEKGPLYWTIGLARFAGLRRHEIAACRRTWIVEDASGVYVELRDRPEEDFTHKTGEMYRARITCQTFAAELLALPKGQVVRDTPAGMTRDYWFRYYPQEWLEPFTGTARKRLHRLRGLYADDVKRLTQDAVTAHLAGIKAASANLGHTNTQTTQRSYLS</sequence>
<organism evidence="3">
    <name type="scientific">uncultured Caudovirales phage</name>
    <dbReference type="NCBI Taxonomy" id="2100421"/>
    <lineage>
        <taxon>Viruses</taxon>
        <taxon>Duplodnaviria</taxon>
        <taxon>Heunggongvirae</taxon>
        <taxon>Uroviricota</taxon>
        <taxon>Caudoviricetes</taxon>
        <taxon>Peduoviridae</taxon>
        <taxon>Maltschvirus</taxon>
        <taxon>Maltschvirus maltsch</taxon>
    </lineage>
</organism>
<protein>
    <submittedName>
        <fullName evidence="3">Uncharacterized protein</fullName>
    </submittedName>
</protein>